<name>A0ACB8DAC6_DERSI</name>
<protein>
    <submittedName>
        <fullName evidence="1">Uncharacterized protein</fullName>
    </submittedName>
</protein>
<sequence>MAGGRRKFATAHAFGKKRKRRSRIPQVPSDESAVTTTSTAVCASERTAATEATAAHAMPAVNDTSRATRVDTLLITEVEQVAIERRAEEERQKLSSLSATRRKQSLIGDSPEAAASGTAFTILSLAALNQLLRCAKCEFCRGPLTVTKGDQEYGVAVKLVVNCAICGDISTGWSSPRTGGNATCNPFEVEVNEKKDRVNDALNATRAAVEEGIVPGGGTALLRCLPALESIKTDNEDQRTGVGIVRKSLKQPCMQIAQNAGVDAAVVVQKVVEGKDDFGYDAMRNEYVQMIEAGIIDPTKVSKSALHCRFF</sequence>
<evidence type="ECO:0000313" key="1">
    <source>
        <dbReference type="EMBL" id="KAH7964973.1"/>
    </source>
</evidence>
<gene>
    <name evidence="1" type="ORF">HPB49_002718</name>
</gene>
<proteinExistence type="predicted"/>
<dbReference type="EMBL" id="CM023471">
    <property type="protein sequence ID" value="KAH7964973.1"/>
    <property type="molecule type" value="Genomic_DNA"/>
</dbReference>
<dbReference type="Proteomes" id="UP000821865">
    <property type="component" value="Chromosome 2"/>
</dbReference>
<comment type="caution">
    <text evidence="1">The sequence shown here is derived from an EMBL/GenBank/DDBJ whole genome shotgun (WGS) entry which is preliminary data.</text>
</comment>
<accession>A0ACB8DAC6</accession>
<reference evidence="1" key="1">
    <citation type="submission" date="2020-05" db="EMBL/GenBank/DDBJ databases">
        <title>Large-scale comparative analyses of tick genomes elucidate their genetic diversity and vector capacities.</title>
        <authorList>
            <person name="Jia N."/>
            <person name="Wang J."/>
            <person name="Shi W."/>
            <person name="Du L."/>
            <person name="Sun Y."/>
            <person name="Zhan W."/>
            <person name="Jiang J."/>
            <person name="Wang Q."/>
            <person name="Zhang B."/>
            <person name="Ji P."/>
            <person name="Sakyi L.B."/>
            <person name="Cui X."/>
            <person name="Yuan T."/>
            <person name="Jiang B."/>
            <person name="Yang W."/>
            <person name="Lam T.T.-Y."/>
            <person name="Chang Q."/>
            <person name="Ding S."/>
            <person name="Wang X."/>
            <person name="Zhu J."/>
            <person name="Ruan X."/>
            <person name="Zhao L."/>
            <person name="Wei J."/>
            <person name="Que T."/>
            <person name="Du C."/>
            <person name="Cheng J."/>
            <person name="Dai P."/>
            <person name="Han X."/>
            <person name="Huang E."/>
            <person name="Gao Y."/>
            <person name="Liu J."/>
            <person name="Shao H."/>
            <person name="Ye R."/>
            <person name="Li L."/>
            <person name="Wei W."/>
            <person name="Wang X."/>
            <person name="Wang C."/>
            <person name="Yang T."/>
            <person name="Huo Q."/>
            <person name="Li W."/>
            <person name="Guo W."/>
            <person name="Chen H."/>
            <person name="Zhou L."/>
            <person name="Ni X."/>
            <person name="Tian J."/>
            <person name="Zhou Y."/>
            <person name="Sheng Y."/>
            <person name="Liu T."/>
            <person name="Pan Y."/>
            <person name="Xia L."/>
            <person name="Li J."/>
            <person name="Zhao F."/>
            <person name="Cao W."/>
        </authorList>
    </citation>
    <scope>NUCLEOTIDE SEQUENCE</scope>
    <source>
        <strain evidence="1">Dsil-2018</strain>
    </source>
</reference>
<organism evidence="1 2">
    <name type="scientific">Dermacentor silvarum</name>
    <name type="common">Tick</name>
    <dbReference type="NCBI Taxonomy" id="543639"/>
    <lineage>
        <taxon>Eukaryota</taxon>
        <taxon>Metazoa</taxon>
        <taxon>Ecdysozoa</taxon>
        <taxon>Arthropoda</taxon>
        <taxon>Chelicerata</taxon>
        <taxon>Arachnida</taxon>
        <taxon>Acari</taxon>
        <taxon>Parasitiformes</taxon>
        <taxon>Ixodida</taxon>
        <taxon>Ixodoidea</taxon>
        <taxon>Ixodidae</taxon>
        <taxon>Rhipicephalinae</taxon>
        <taxon>Dermacentor</taxon>
    </lineage>
</organism>
<keyword evidence="2" id="KW-1185">Reference proteome</keyword>
<evidence type="ECO:0000313" key="2">
    <source>
        <dbReference type="Proteomes" id="UP000821865"/>
    </source>
</evidence>